<keyword evidence="2" id="KW-1003">Cell membrane</keyword>
<dbReference type="PANTHER" id="PTHR23513">
    <property type="entry name" value="INTEGRAL MEMBRANE EFFLUX PROTEIN-RELATED"/>
    <property type="match status" value="1"/>
</dbReference>
<feature type="transmembrane region" description="Helical" evidence="7">
    <location>
        <begin position="205"/>
        <end position="230"/>
    </location>
</feature>
<evidence type="ECO:0000256" key="4">
    <source>
        <dbReference type="ARBA" id="ARBA00022989"/>
    </source>
</evidence>
<reference evidence="9" key="1">
    <citation type="submission" date="2021-11" db="EMBL/GenBank/DDBJ databases">
        <title>Cultivation dependent microbiological survey of springs from the worlds oldest radium mine currently devoted to the extraction of radon-saturated water.</title>
        <authorList>
            <person name="Kapinusova G."/>
            <person name="Smrhova T."/>
            <person name="Strejcek M."/>
            <person name="Suman J."/>
            <person name="Jani K."/>
            <person name="Pajer P."/>
            <person name="Uhlik O."/>
        </authorList>
    </citation>
    <scope>NUCLEOTIDE SEQUENCE [LARGE SCALE GENOMIC DNA]</scope>
    <source>
        <strain evidence="9">J379</strain>
    </source>
</reference>
<feature type="transmembrane region" description="Helical" evidence="7">
    <location>
        <begin position="74"/>
        <end position="93"/>
    </location>
</feature>
<feature type="transmembrane region" description="Helical" evidence="7">
    <location>
        <begin position="99"/>
        <end position="117"/>
    </location>
</feature>
<evidence type="ECO:0000256" key="2">
    <source>
        <dbReference type="ARBA" id="ARBA00022475"/>
    </source>
</evidence>
<name>A0ABY5PNH0_9ACTN</name>
<feature type="transmembrane region" description="Helical" evidence="7">
    <location>
        <begin position="167"/>
        <end position="184"/>
    </location>
</feature>
<dbReference type="SUPFAM" id="SSF103473">
    <property type="entry name" value="MFS general substrate transporter"/>
    <property type="match status" value="1"/>
</dbReference>
<sequence>MSALRIHPFGRLLATYTLDEAADWLVGIALAVFVYDRTHSALAVAALLMATRFGPSLVIAPLAGRLGTVRLGTALGGLYLGAAAVAFVLAALTHAPLPVLYALTFALSTSAAIGRVLTRTAASNLLDEHGKLREGIAAMNVSAGAINVLGPALAGTITALVGTQAGVLAAAGVFTGLAMTTWRLNGSAAGTADEHAPSVSVREALRMLSATPSVAAILFASALLLVLLFMDEPILIPYIEGTLGGTTASYATLLTVWGVGLLLGGCPSPSCAAGPCSARSSWPERCSRARTSSSVWRSRSSSPMPPRSVAGWATGCSGRR</sequence>
<evidence type="ECO:0000313" key="8">
    <source>
        <dbReference type="EMBL" id="UUY06263.1"/>
    </source>
</evidence>
<proteinExistence type="predicted"/>
<dbReference type="InterPro" id="IPR036259">
    <property type="entry name" value="MFS_trans_sf"/>
</dbReference>
<gene>
    <name evidence="8" type="ORF">LRS13_12370</name>
</gene>
<dbReference type="PANTHER" id="PTHR23513:SF11">
    <property type="entry name" value="STAPHYLOFERRIN A TRANSPORTER"/>
    <property type="match status" value="1"/>
</dbReference>
<dbReference type="Pfam" id="PF07690">
    <property type="entry name" value="MFS_1"/>
    <property type="match status" value="1"/>
</dbReference>
<keyword evidence="3 7" id="KW-0812">Transmembrane</keyword>
<feature type="compositionally biased region" description="Low complexity" evidence="6">
    <location>
        <begin position="290"/>
        <end position="302"/>
    </location>
</feature>
<evidence type="ECO:0000256" key="6">
    <source>
        <dbReference type="SAM" id="MobiDB-lite"/>
    </source>
</evidence>
<evidence type="ECO:0000313" key="9">
    <source>
        <dbReference type="Proteomes" id="UP001058860"/>
    </source>
</evidence>
<evidence type="ECO:0008006" key="10">
    <source>
        <dbReference type="Google" id="ProtNLM"/>
    </source>
</evidence>
<dbReference type="InterPro" id="IPR011701">
    <property type="entry name" value="MFS"/>
</dbReference>
<feature type="transmembrane region" description="Helical" evidence="7">
    <location>
        <begin position="138"/>
        <end position="161"/>
    </location>
</feature>
<accession>A0ABY5PNH0</accession>
<comment type="subcellular location">
    <subcellularLocation>
        <location evidence="1">Cell membrane</location>
        <topology evidence="1">Multi-pass membrane protein</topology>
    </subcellularLocation>
</comment>
<evidence type="ECO:0000256" key="5">
    <source>
        <dbReference type="ARBA" id="ARBA00023136"/>
    </source>
</evidence>
<keyword evidence="9" id="KW-1185">Reference proteome</keyword>
<evidence type="ECO:0000256" key="1">
    <source>
        <dbReference type="ARBA" id="ARBA00004651"/>
    </source>
</evidence>
<evidence type="ECO:0000256" key="7">
    <source>
        <dbReference type="SAM" id="Phobius"/>
    </source>
</evidence>
<organism evidence="8 9">
    <name type="scientific">Svornostia abyssi</name>
    <dbReference type="NCBI Taxonomy" id="2898438"/>
    <lineage>
        <taxon>Bacteria</taxon>
        <taxon>Bacillati</taxon>
        <taxon>Actinomycetota</taxon>
        <taxon>Thermoleophilia</taxon>
        <taxon>Solirubrobacterales</taxon>
        <taxon>Baekduiaceae</taxon>
        <taxon>Svornostia</taxon>
    </lineage>
</organism>
<dbReference type="RefSeq" id="WP_353866689.1">
    <property type="nucleotide sequence ID" value="NZ_CP088295.1"/>
</dbReference>
<protein>
    <recommendedName>
        <fullName evidence="10">MFS transporter</fullName>
    </recommendedName>
</protein>
<keyword evidence="5 7" id="KW-0472">Membrane</keyword>
<feature type="region of interest" description="Disordered" evidence="6">
    <location>
        <begin position="290"/>
        <end position="320"/>
    </location>
</feature>
<dbReference type="Proteomes" id="UP001058860">
    <property type="component" value="Chromosome"/>
</dbReference>
<keyword evidence="4 7" id="KW-1133">Transmembrane helix</keyword>
<evidence type="ECO:0000256" key="3">
    <source>
        <dbReference type="ARBA" id="ARBA00022692"/>
    </source>
</evidence>
<dbReference type="EMBL" id="CP088295">
    <property type="protein sequence ID" value="UUY06263.1"/>
    <property type="molecule type" value="Genomic_DNA"/>
</dbReference>
<feature type="transmembrane region" description="Helical" evidence="7">
    <location>
        <begin position="41"/>
        <end position="62"/>
    </location>
</feature>